<reference evidence="3" key="1">
    <citation type="submission" date="2018-05" db="EMBL/GenBank/DDBJ databases">
        <title>Draft genome sequence of Stemphylium lycopersici strain CIDEFI 213.</title>
        <authorList>
            <person name="Medina R."/>
            <person name="Franco M.E.E."/>
            <person name="Lucentini C.G."/>
            <person name="Saparrat M.C.N."/>
            <person name="Balatti P.A."/>
        </authorList>
    </citation>
    <scope>NUCLEOTIDE SEQUENCE [LARGE SCALE GENOMIC DNA]</scope>
    <source>
        <strain evidence="3">CIDEFI 213</strain>
    </source>
</reference>
<dbReference type="OrthoDB" id="4704201at2759"/>
<organism evidence="2 3">
    <name type="scientific">Stemphylium lycopersici</name>
    <name type="common">Tomato gray leaf spot disease fungus</name>
    <name type="synonym">Thyrospora lycopersici</name>
    <dbReference type="NCBI Taxonomy" id="183478"/>
    <lineage>
        <taxon>Eukaryota</taxon>
        <taxon>Fungi</taxon>
        <taxon>Dikarya</taxon>
        <taxon>Ascomycota</taxon>
        <taxon>Pezizomycotina</taxon>
        <taxon>Dothideomycetes</taxon>
        <taxon>Pleosporomycetidae</taxon>
        <taxon>Pleosporales</taxon>
        <taxon>Pleosporineae</taxon>
        <taxon>Pleosporaceae</taxon>
        <taxon>Stemphylium</taxon>
    </lineage>
</organism>
<evidence type="ECO:0000256" key="1">
    <source>
        <dbReference type="SAM" id="SignalP"/>
    </source>
</evidence>
<dbReference type="STRING" id="183478.A0A364NA00"/>
<protein>
    <submittedName>
        <fullName evidence="2">Uncharacterized protein</fullName>
    </submittedName>
</protein>
<keyword evidence="3" id="KW-1185">Reference proteome</keyword>
<name>A0A364NA00_STELY</name>
<proteinExistence type="predicted"/>
<dbReference type="AlphaFoldDB" id="A0A364NA00"/>
<keyword evidence="1" id="KW-0732">Signal</keyword>
<evidence type="ECO:0000313" key="3">
    <source>
        <dbReference type="Proteomes" id="UP000249619"/>
    </source>
</evidence>
<sequence length="198" mass="20898">MYLTSISVATLLAATATAGIIPAVKVDHLNKRDVAEWDKNGNIKLTCQCETNPIELKGQLFKSESVDDIKVTLGPDGSYPTWIRNGLIDTLAAAAKEVAKCEDGTYTNRCFGTTAMAYCPQRKTQYTNCEVPRFWGINYQDPGSANSAPPNVGVDIAMEKLGDGGICESVLTSLGAVAGAVHGVGGGVFTLLSFACEG</sequence>
<feature type="signal peptide" evidence="1">
    <location>
        <begin position="1"/>
        <end position="18"/>
    </location>
</feature>
<dbReference type="EMBL" id="QGDH01000029">
    <property type="protein sequence ID" value="RAR13851.1"/>
    <property type="molecule type" value="Genomic_DNA"/>
</dbReference>
<dbReference type="Proteomes" id="UP000249619">
    <property type="component" value="Unassembled WGS sequence"/>
</dbReference>
<comment type="caution">
    <text evidence="2">The sequence shown here is derived from an EMBL/GenBank/DDBJ whole genome shotgun (WGS) entry which is preliminary data.</text>
</comment>
<evidence type="ECO:0000313" key="2">
    <source>
        <dbReference type="EMBL" id="RAR13851.1"/>
    </source>
</evidence>
<feature type="chain" id="PRO_5016561328" evidence="1">
    <location>
        <begin position="19"/>
        <end position="198"/>
    </location>
</feature>
<gene>
    <name evidence="2" type="ORF">DDE83_002739</name>
</gene>
<accession>A0A364NA00</accession>